<comment type="caution">
    <text evidence="1">The sequence shown here is derived from an EMBL/GenBank/DDBJ whole genome shotgun (WGS) entry which is preliminary data.</text>
</comment>
<organism evidence="1 2">
    <name type="scientific">Spironucleus salmonicida</name>
    <dbReference type="NCBI Taxonomy" id="348837"/>
    <lineage>
        <taxon>Eukaryota</taxon>
        <taxon>Metamonada</taxon>
        <taxon>Diplomonadida</taxon>
        <taxon>Hexamitidae</taxon>
        <taxon>Hexamitinae</taxon>
        <taxon>Spironucleus</taxon>
    </lineage>
</organism>
<dbReference type="RefSeq" id="XP_067767616.1">
    <property type="nucleotide sequence ID" value="XM_067904134.1"/>
</dbReference>
<accession>A0A9P8LYP0</accession>
<sequence length="1970" mass="233184">MMQLYTRPFDPCNHRFLVQIQEFLKNDVKSLNPQDQQRQQFLKHLLPYLSQHLQYLIPQQLQYKFIKPPQRLEKGSSLYYANKFIRQPIRFIPTIPIQQVEPIIAINFSTLVSNTKLKFIEEPLRIIAGLYQEINKNGSITYLPVSEMMTTDIIPQQFTHLIQDQSFKCFFMKVPDLTKLKIVYIIERYSSDTDKAIQYYTGQKVSNNIFNKDIIKNISQNLMFPFLIGVIDINQSMASSNIIQNQYSEYFNQQQDSLFKELNYTITPYNTYQVSESKMYKYPKLFKKDLTQIIPLLLASDKYINVFLLTVRFSYLNWGKQEMNKIILTQECYPEIFYDNESCLVNNDKFIQNQIKSIKEIVYLNQTQQISDDEANDQLLKFQSSLVFVIKTKIKQQHVVEYFTYNTTYSLKIDNQIFKEVYIFQKINQKEQDQKNHLFYDYKVQNKLIINKMKIYLPNIDNKNLFIKIQISQRQQNTKISYFNFISSQNLNTNQYLSSEVCTSVIQSRVYYKFYNDFQFLIPLSITVFDQVEFVIFEINHKLEQIPQYFAQTDLLSLLQNSQCELILYSFKSVQQSESKYTGILSFNNYKISPFYFNNEHESQMIKTIFNSISSISVFADSNIDKDEQIQLFSQPILLLRNYIVIYIQVLIESLFNEDNPIIFKETIWIILLLINRIQTKSTKQQNNLYQIQEVSSQITAKYSYLEVLGKDIFSDFHILKEGYVKTDPFYFQLITIFWSTIEHYSSDALQTFQQKIINIFNIQNKEYFKYLQEKKFLHTQTTIFGINFLYYMIRSRNMNLNNISIIQFLQVIRRSLFEIGIQVSNDNYVYNRNIVSDQLAFIIFQYTHQSLNQYDDAVQILECFFESVITWNIVKFNFIFNLFVSLLNYTQVKNDQYFYITLLQQYYQVLYNKVRLYYQTNLVEADTRRQQISQDLLEKFLDNLYYYTYFILVYKHIITNDLEDQINGTIINVLLELIKFIKINQIKTKPTYSFKIMTILFSWIFIQDDEDIDYINVVDNPSVIILITNQINLEIILTDISQLSSLINEENVSNRLNYSLQSNNNAVKKLYFSYNSFQENIIQFDNKRSKDYLIQTRPAEIAAKEKQQKCSFLFINAFNQYFDSFIFDYLTIIDTYLDRMQSVVSQLQQQSLINIIDLFMKLFETKLISPTVNDMISSILKKISNILFQICIFEWFQQKQFDFKINSMLLQKIINASFLLLKYFNQCPNFADIFIKLLLIQKAQNKQIDNYEVENQIYTFTVKNYNNQKINYFANQIQLLILQSQNLQDLIQSQLKFSESYLQRQNIVVQSLLVPEKIDRIIVDVQSVLTHSIQLIQSESKLQCLNKSHIISAQQILLNSLNFFPGFVKMHYETLQTIIGLTPENFSDDDQFLTISQVRNFDQPVSHIKSLQAAYLHIYTAFYLASVIKNTNEIALSTYFQQKQYNKQIGSYIQQYIYNILLVKVKHIMPYIQPFQLPSNIQSFYTTRDIIKHLQEAEQIFLLNFQNQNVFIIQSMFKQLELIGDKKDKVQRYFFIQNQIQDFEQFAQFSTNLRFGRIDGELSVYLALQKTKTQEIFDVLLNFDESLSLNNLDSIQTSFPVASMKQLILIEQEIDQLQNHQLSKQLLQELIKLQIDAATQRYFNDYCYSKEQLLLLESDPLINYSNSFFTFQIIQNQMYLVLLICDHPLPSYVQSQPVSIKAYFKASPMLYGLIQLMYINHYNKVDHVQNLLQFLQKKIINLDQAMDFKLASQFQLQQIDDVQIDAEFFDIDQTDDITSKLISPTFKELKQLEIAPSLKQSLPNLSHKKSSLRLQLELSLESSQSPDPTILPGLKKPFNILIDDMQQSDDQVLSINSAQQMLIMSPQMPKTARCYLNQDSPHYSSKKAIEERKFFTIIQENGSVQLKNQFSIESSLEIYNELFICILQKIKSNEKFQKKVDIQLINQMIEQLQIDNRVVVDNSGLKFGE</sequence>
<evidence type="ECO:0000313" key="2">
    <source>
        <dbReference type="Proteomes" id="UP000018208"/>
    </source>
</evidence>
<evidence type="ECO:0000313" key="1">
    <source>
        <dbReference type="EMBL" id="KAH0576843.1"/>
    </source>
</evidence>
<proteinExistence type="predicted"/>
<gene>
    <name evidence="1" type="ORF">SS50377_20189</name>
</gene>
<name>A0A9P8LYP0_9EUKA</name>
<dbReference type="Proteomes" id="UP000018208">
    <property type="component" value="Unassembled WGS sequence"/>
</dbReference>
<dbReference type="KEGG" id="ssao:94294212"/>
<dbReference type="EMBL" id="AUWU02000001">
    <property type="protein sequence ID" value="KAH0576843.1"/>
    <property type="molecule type" value="Genomic_DNA"/>
</dbReference>
<dbReference type="GeneID" id="94294212"/>
<keyword evidence="2" id="KW-1185">Reference proteome</keyword>
<reference evidence="1 2" key="1">
    <citation type="journal article" date="2014" name="PLoS Genet.">
        <title>The Genome of Spironucleus salmonicida Highlights a Fish Pathogen Adapted to Fluctuating Environments.</title>
        <authorList>
            <person name="Xu F."/>
            <person name="Jerlstrom-Hultqvist J."/>
            <person name="Einarsson E."/>
            <person name="Astvaldsson A."/>
            <person name="Svard S.G."/>
            <person name="Andersson J.O."/>
        </authorList>
    </citation>
    <scope>NUCLEOTIDE SEQUENCE [LARGE SCALE GENOMIC DNA]</scope>
    <source>
        <strain evidence="1 2">ATCC 50377</strain>
    </source>
</reference>
<protein>
    <submittedName>
        <fullName evidence="1">Uncharacterized protein</fullName>
    </submittedName>
</protein>